<feature type="repeat" description="ANK" evidence="3">
    <location>
        <begin position="102"/>
        <end position="134"/>
    </location>
</feature>
<keyword evidence="6" id="KW-1185">Reference proteome</keyword>
<feature type="region of interest" description="Disordered" evidence="4">
    <location>
        <begin position="162"/>
        <end position="355"/>
    </location>
</feature>
<feature type="compositionally biased region" description="Low complexity" evidence="4">
    <location>
        <begin position="296"/>
        <end position="328"/>
    </location>
</feature>
<feature type="compositionally biased region" description="Acidic residues" evidence="4">
    <location>
        <begin position="1175"/>
        <end position="1186"/>
    </location>
</feature>
<feature type="compositionally biased region" description="Polar residues" evidence="4">
    <location>
        <begin position="209"/>
        <end position="221"/>
    </location>
</feature>
<feature type="compositionally biased region" description="Polar residues" evidence="4">
    <location>
        <begin position="236"/>
        <end position="246"/>
    </location>
</feature>
<feature type="region of interest" description="Disordered" evidence="4">
    <location>
        <begin position="371"/>
        <end position="410"/>
    </location>
</feature>
<evidence type="ECO:0000256" key="4">
    <source>
        <dbReference type="SAM" id="MobiDB-lite"/>
    </source>
</evidence>
<dbReference type="Pfam" id="PF12796">
    <property type="entry name" value="Ank_2"/>
    <property type="match status" value="1"/>
</dbReference>
<dbReference type="InterPro" id="IPR002110">
    <property type="entry name" value="Ankyrin_rpt"/>
</dbReference>
<feature type="compositionally biased region" description="Low complexity" evidence="4">
    <location>
        <begin position="490"/>
        <end position="507"/>
    </location>
</feature>
<dbReference type="PROSITE" id="PS50297">
    <property type="entry name" value="ANK_REP_REGION"/>
    <property type="match status" value="2"/>
</dbReference>
<proteinExistence type="predicted"/>
<feature type="region of interest" description="Disordered" evidence="4">
    <location>
        <begin position="1001"/>
        <end position="1021"/>
    </location>
</feature>
<feature type="compositionally biased region" description="Low complexity" evidence="4">
    <location>
        <begin position="343"/>
        <end position="355"/>
    </location>
</feature>
<feature type="region of interest" description="Disordered" evidence="4">
    <location>
        <begin position="422"/>
        <end position="441"/>
    </location>
</feature>
<keyword evidence="1" id="KW-0677">Repeat</keyword>
<dbReference type="Pfam" id="PF00023">
    <property type="entry name" value="Ank"/>
    <property type="match status" value="1"/>
</dbReference>
<feature type="compositionally biased region" description="Polar residues" evidence="4">
    <location>
        <begin position="1088"/>
        <end position="1100"/>
    </location>
</feature>
<evidence type="ECO:0008006" key="7">
    <source>
        <dbReference type="Google" id="ProtNLM"/>
    </source>
</evidence>
<dbReference type="SUPFAM" id="SSF48403">
    <property type="entry name" value="Ankyrin repeat"/>
    <property type="match status" value="1"/>
</dbReference>
<dbReference type="PANTHER" id="PTHR24173:SF74">
    <property type="entry name" value="ANKYRIN REPEAT DOMAIN-CONTAINING PROTEIN 16"/>
    <property type="match status" value="1"/>
</dbReference>
<name>A0ABR5BYI4_9TREE</name>
<evidence type="ECO:0000256" key="3">
    <source>
        <dbReference type="PROSITE-ProRule" id="PRU00023"/>
    </source>
</evidence>
<gene>
    <name evidence="5" type="ORF">I306_02155</name>
</gene>
<feature type="compositionally biased region" description="Polar residues" evidence="4">
    <location>
        <begin position="187"/>
        <end position="198"/>
    </location>
</feature>
<dbReference type="PROSITE" id="PS50088">
    <property type="entry name" value="ANK_REPEAT"/>
    <property type="match status" value="2"/>
</dbReference>
<reference evidence="5 6" key="1">
    <citation type="submission" date="2015-01" db="EMBL/GenBank/DDBJ databases">
        <title>The Genome Sequence of Cryptococcus gattii EJB2.</title>
        <authorList>
            <consortium name="The Broad Institute Genomics Platform"/>
            <person name="Cuomo C."/>
            <person name="Litvintseva A."/>
            <person name="Chen Y."/>
            <person name="Heitman J."/>
            <person name="Sun S."/>
            <person name="Springer D."/>
            <person name="Dromer F."/>
            <person name="Young S."/>
            <person name="Zeng Q."/>
            <person name="Gargeya S."/>
            <person name="Abouelleil A."/>
            <person name="Alvarado L."/>
            <person name="Chapman S.B."/>
            <person name="Gainer-Dewar J."/>
            <person name="Goldberg J."/>
            <person name="Griggs A."/>
            <person name="Gujja S."/>
            <person name="Hansen M."/>
            <person name="Howarth C."/>
            <person name="Imamovic A."/>
            <person name="Larimer J."/>
            <person name="Murphy C."/>
            <person name="Naylor J."/>
            <person name="Pearson M."/>
            <person name="Priest M."/>
            <person name="Roberts A."/>
            <person name="Saif S."/>
            <person name="Shea T."/>
            <person name="Sykes S."/>
            <person name="Wortman J."/>
            <person name="Nusbaum C."/>
            <person name="Birren B."/>
        </authorList>
    </citation>
    <scope>NUCLEOTIDE SEQUENCE [LARGE SCALE GENOMIC DNA]</scope>
    <source>
        <strain evidence="5 6">EJB2</strain>
    </source>
</reference>
<feature type="compositionally biased region" description="Acidic residues" evidence="4">
    <location>
        <begin position="1069"/>
        <end position="1080"/>
    </location>
</feature>
<dbReference type="Gene3D" id="1.25.40.20">
    <property type="entry name" value="Ankyrin repeat-containing domain"/>
    <property type="match status" value="1"/>
</dbReference>
<feature type="region of interest" description="Disordered" evidence="4">
    <location>
        <begin position="1039"/>
        <end position="1139"/>
    </location>
</feature>
<feature type="repeat" description="ANK" evidence="3">
    <location>
        <begin position="52"/>
        <end position="84"/>
    </location>
</feature>
<feature type="compositionally biased region" description="Polar residues" evidence="4">
    <location>
        <begin position="280"/>
        <end position="295"/>
    </location>
</feature>
<protein>
    <recommendedName>
        <fullName evidence="7">Ankyrin</fullName>
    </recommendedName>
</protein>
<dbReference type="SMART" id="SM00248">
    <property type="entry name" value="ANK"/>
    <property type="match status" value="4"/>
</dbReference>
<feature type="region of interest" description="Disordered" evidence="4">
    <location>
        <begin position="896"/>
        <end position="967"/>
    </location>
</feature>
<feature type="compositionally biased region" description="Polar residues" evidence="4">
    <location>
        <begin position="913"/>
        <end position="938"/>
    </location>
</feature>
<dbReference type="Proteomes" id="UP000054272">
    <property type="component" value="Unassembled WGS sequence"/>
</dbReference>
<feature type="region of interest" description="Disordered" evidence="4">
    <location>
        <begin position="540"/>
        <end position="824"/>
    </location>
</feature>
<feature type="compositionally biased region" description="Acidic residues" evidence="4">
    <location>
        <begin position="900"/>
        <end position="911"/>
    </location>
</feature>
<feature type="region of interest" description="Disordered" evidence="4">
    <location>
        <begin position="464"/>
        <end position="527"/>
    </location>
</feature>
<feature type="region of interest" description="Disordered" evidence="4">
    <location>
        <begin position="1161"/>
        <end position="1186"/>
    </location>
</feature>
<evidence type="ECO:0000313" key="6">
    <source>
        <dbReference type="Proteomes" id="UP000054272"/>
    </source>
</evidence>
<feature type="compositionally biased region" description="Basic and acidic residues" evidence="4">
    <location>
        <begin position="560"/>
        <end position="576"/>
    </location>
</feature>
<accession>A0ABR5BYI4</accession>
<keyword evidence="2 3" id="KW-0040">ANK repeat</keyword>
<feature type="compositionally biased region" description="Basic residues" evidence="4">
    <location>
        <begin position="390"/>
        <end position="410"/>
    </location>
</feature>
<evidence type="ECO:0000313" key="5">
    <source>
        <dbReference type="EMBL" id="KIR80700.1"/>
    </source>
</evidence>
<feature type="compositionally biased region" description="Basic and acidic residues" evidence="4">
    <location>
        <begin position="1048"/>
        <end position="1059"/>
    </location>
</feature>
<feature type="compositionally biased region" description="Basic and acidic residues" evidence="4">
    <location>
        <begin position="625"/>
        <end position="655"/>
    </location>
</feature>
<feature type="compositionally biased region" description="Polar residues" evidence="4">
    <location>
        <begin position="579"/>
        <end position="597"/>
    </location>
</feature>
<feature type="compositionally biased region" description="Basic and acidic residues" evidence="4">
    <location>
        <begin position="675"/>
        <end position="698"/>
    </location>
</feature>
<evidence type="ECO:0000256" key="2">
    <source>
        <dbReference type="ARBA" id="ARBA00023043"/>
    </source>
</evidence>
<dbReference type="EMBL" id="KN848630">
    <property type="protein sequence ID" value="KIR80700.1"/>
    <property type="molecule type" value="Genomic_DNA"/>
</dbReference>
<organism evidence="5 6">
    <name type="scientific">Cryptococcus gattii EJB2</name>
    <dbReference type="NCBI Taxonomy" id="1296103"/>
    <lineage>
        <taxon>Eukaryota</taxon>
        <taxon>Fungi</taxon>
        <taxon>Dikarya</taxon>
        <taxon>Basidiomycota</taxon>
        <taxon>Agaricomycotina</taxon>
        <taxon>Tremellomycetes</taxon>
        <taxon>Tremellales</taxon>
        <taxon>Cryptococcaceae</taxon>
        <taxon>Cryptococcus</taxon>
        <taxon>Cryptococcus gattii species complex</taxon>
    </lineage>
</organism>
<sequence length="1227" mass="131824">MRSPSKREDVEAKYDVVLDFPNLELHSAAASGNVGLVHYALTHGQPVNSVLHGVLPLHAACSGGNLSVVRMLIEQGADVNAPRLPRRYSDGKNGTAPSVGTAGSTPLHFAAANGHALVVQMLLACGADPSKPDKNGHTPEDLARLSSHENVVRVLHAFQRLQTLDADSRSPRSDAAEPPSPRESHTNLEQPEQVSASVRSRKGKERAFSMSSVKSDGNSTVRVKKSIEGLWKRGSRSSMASATEQTHSNHHRPPPPPRLCLPGEFSTPLDKLSSPFEMDTPTSPSPQKGEQNPLCNSAPPSSNGSNGSPRSLNQQLSNDSQSNLSSILTPPPRAPPISRSRHNSLSSHRPSLPSIIEKAVHPGQTFRAVMKGHHDKDDSPHSASSGSSKFHGRSSHGSLKKSAKQQAHHHAHGLKYFFRFGTNRERSPSPPAKNEIPKPIAGEELDLGIERLKRASLDLERRDIPALDDRSRGSASAPPTKSKFFEEESSTFQSSLTSSSTSSPQLSAVLHPPRLPPRRKSPSTSVTPIITVVPSLRPRTGSEVIAPSPLANEWAENDSEGQRDPSKGIRRVRTEIIRQYSSSLRSDSPMENHSPSSPGKPRSYTLPGLSTPISNSKPSANGIGKTDDLDLRKMAAEGSIRECEKKKDQEERGGEADEEEGNAEEFHDALTTADGEERGLQEGRDDISRSAAADKGDVRSASLHSRASRSGRIRSGSIGSVTTDTSRISPPPSTFRISSVLDDPDSLRWSKPPTLPQPSLRADSRTRGFSISSNSSAASGAAHSNLQTVSTPSTSLTLPSTLSVTQPVSGMGVSGGSGGSGGFPPVPEHEVVSHPSIRRRLTPRTILSHAEAQEAMKQSENEILQLAQLPPSQVSSQNLAAVLAAYGESHEMARKFAEEEGKEQEDQDEAFDVNTSVEGDQESFYTANSGRTKTSRISSDSKRAASPDRGNVGKQLPTPLTSLVGVDAPRSNSHLSSIYDKRAAAYRERMTALTSAPLPSLASVSHHHRPPSVSGIGRQRASSAQETWLDVGLKSRLRSASGNLPMDHSIHGGRYRDRSNPTSAATSEMGDDEAVGEEGEERYPHISAPTSITSNVQPGQRTRRESNASSASHKAHKYTLPPSIHSQPSRKGLSSDIRKYTPTANSGGTAIGLGPLAPTPYASLFSHRFSGQPLNDDESDDEEQENGDFTVIENDWRGGRVISLDELGAGPEKKKWNGIKKLGRHHK</sequence>
<feature type="compositionally biased region" description="Low complexity" evidence="4">
    <location>
        <begin position="770"/>
        <end position="811"/>
    </location>
</feature>
<feature type="compositionally biased region" description="Basic and acidic residues" evidence="4">
    <location>
        <begin position="166"/>
        <end position="186"/>
    </location>
</feature>
<dbReference type="InterPro" id="IPR036770">
    <property type="entry name" value="Ankyrin_rpt-contain_sf"/>
</dbReference>
<dbReference type="PANTHER" id="PTHR24173">
    <property type="entry name" value="ANKYRIN REPEAT CONTAINING"/>
    <property type="match status" value="1"/>
</dbReference>
<evidence type="ECO:0000256" key="1">
    <source>
        <dbReference type="ARBA" id="ARBA00022737"/>
    </source>
</evidence>
<feature type="compositionally biased region" description="Gly residues" evidence="4">
    <location>
        <begin position="812"/>
        <end position="822"/>
    </location>
</feature>